<comment type="caution">
    <text evidence="3">The sequence shown here is derived from an EMBL/GenBank/DDBJ whole genome shotgun (WGS) entry which is preliminary data.</text>
</comment>
<comment type="similarity">
    <text evidence="1">Belongs to the UPF0213 family.</text>
</comment>
<proteinExistence type="inferred from homology"/>
<dbReference type="PROSITE" id="PS50164">
    <property type="entry name" value="GIY_YIG"/>
    <property type="match status" value="1"/>
</dbReference>
<dbReference type="AlphaFoldDB" id="A0A1G2BR89"/>
<protein>
    <recommendedName>
        <fullName evidence="2">GIY-YIG domain-containing protein</fullName>
    </recommendedName>
</protein>
<dbReference type="InterPro" id="IPR035901">
    <property type="entry name" value="GIY-YIG_endonuc_sf"/>
</dbReference>
<dbReference type="InterPro" id="IPR000305">
    <property type="entry name" value="GIY-YIG_endonuc"/>
</dbReference>
<organism evidence="3 4">
    <name type="scientific">Candidatus Komeilibacteria bacterium RIFCSPLOWO2_01_FULL_53_11</name>
    <dbReference type="NCBI Taxonomy" id="1798552"/>
    <lineage>
        <taxon>Bacteria</taxon>
        <taxon>Candidatus Komeiliibacteriota</taxon>
    </lineage>
</organism>
<feature type="domain" description="GIY-YIG" evidence="2">
    <location>
        <begin position="4"/>
        <end position="80"/>
    </location>
</feature>
<dbReference type="Gene3D" id="3.40.1440.10">
    <property type="entry name" value="GIY-YIG endonuclease"/>
    <property type="match status" value="1"/>
</dbReference>
<reference evidence="3 4" key="1">
    <citation type="journal article" date="2016" name="Nat. Commun.">
        <title>Thousands of microbial genomes shed light on interconnected biogeochemical processes in an aquifer system.</title>
        <authorList>
            <person name="Anantharaman K."/>
            <person name="Brown C.T."/>
            <person name="Hug L.A."/>
            <person name="Sharon I."/>
            <person name="Castelle C.J."/>
            <person name="Probst A.J."/>
            <person name="Thomas B.C."/>
            <person name="Singh A."/>
            <person name="Wilkins M.J."/>
            <person name="Karaoz U."/>
            <person name="Brodie E.L."/>
            <person name="Williams K.H."/>
            <person name="Hubbard S.S."/>
            <person name="Banfield J.F."/>
        </authorList>
    </citation>
    <scope>NUCLEOTIDE SEQUENCE [LARGE SCALE GENOMIC DNA]</scope>
</reference>
<name>A0A1G2BR89_9BACT</name>
<gene>
    <name evidence="3" type="ORF">A3B31_03100</name>
</gene>
<evidence type="ECO:0000313" key="4">
    <source>
        <dbReference type="Proteomes" id="UP000177349"/>
    </source>
</evidence>
<dbReference type="SUPFAM" id="SSF82771">
    <property type="entry name" value="GIY-YIG endonuclease"/>
    <property type="match status" value="1"/>
</dbReference>
<dbReference type="PANTHER" id="PTHR34477:SF5">
    <property type="entry name" value="BSL5627 PROTEIN"/>
    <property type="match status" value="1"/>
</dbReference>
<dbReference type="InterPro" id="IPR050190">
    <property type="entry name" value="UPF0213_domain"/>
</dbReference>
<evidence type="ECO:0000313" key="3">
    <source>
        <dbReference type="EMBL" id="OGY90880.1"/>
    </source>
</evidence>
<sequence length="96" mass="11544">MKSDVYSVYILSNKRNTLLYVGVTNNLQARMWQHKNKAMSGFTKKYNADKLVYYEVYQNPSEAISREKQIKHLLRRKKIELIERSNPKWKDLYDTL</sequence>
<evidence type="ECO:0000259" key="2">
    <source>
        <dbReference type="PROSITE" id="PS50164"/>
    </source>
</evidence>
<accession>A0A1G2BR89</accession>
<dbReference type="CDD" id="cd10448">
    <property type="entry name" value="GIY-YIG_unchar_3"/>
    <property type="match status" value="1"/>
</dbReference>
<dbReference type="Pfam" id="PF01541">
    <property type="entry name" value="GIY-YIG"/>
    <property type="match status" value="1"/>
</dbReference>
<dbReference type="Proteomes" id="UP000177349">
    <property type="component" value="Unassembled WGS sequence"/>
</dbReference>
<dbReference type="PANTHER" id="PTHR34477">
    <property type="entry name" value="UPF0213 PROTEIN YHBQ"/>
    <property type="match status" value="1"/>
</dbReference>
<dbReference type="EMBL" id="MHKN01000054">
    <property type="protein sequence ID" value="OGY90880.1"/>
    <property type="molecule type" value="Genomic_DNA"/>
</dbReference>
<evidence type="ECO:0000256" key="1">
    <source>
        <dbReference type="ARBA" id="ARBA00007435"/>
    </source>
</evidence>